<evidence type="ECO:0000256" key="3">
    <source>
        <dbReference type="ARBA" id="ARBA00011738"/>
    </source>
</evidence>
<keyword evidence="4" id="KW-0659">Purine metabolism</keyword>
<dbReference type="GO" id="GO:0016813">
    <property type="term" value="F:hydrolase activity, acting on carbon-nitrogen (but not peptide) bonds, in linear amidines"/>
    <property type="evidence" value="ECO:0007669"/>
    <property type="project" value="InterPro"/>
</dbReference>
<dbReference type="InterPro" id="IPR011650">
    <property type="entry name" value="Peptidase_M20_dimer"/>
</dbReference>
<evidence type="ECO:0000256" key="4">
    <source>
        <dbReference type="ARBA" id="ARBA00022631"/>
    </source>
</evidence>
<keyword evidence="6" id="KW-0378">Hydrolase</keyword>
<sequence>MRRDRTPTRTRSRVLCAWRGRRKKKAVVVSFFVAWVWVALACPVGVEGATLGEDARAGGVGRARDEVGGDGVCDEGGSVLGATGAGAGVLLAGVSRERDENLKMMRTFFANANMTNSYLDELAGISDSDFHLERTFLSPGSLRALASVRRWMEEAGLRVWLDSVGNLHGRLERAGGAGAGAEGGKTGEGEKLLLLGSHIDTVVDGGAYDGTLGIVAAITAVKNLKLKLDSDEGLALKRPVEVIAFSDEEGLRFKSTFLGSRAVSGTFLKHGYLDARDSKGYTLSSVLETVGLSNSKEDIAKIAMKREELYGYVEVHIEQGPVLQSLNQPVGVVSAISGQTRLYVQVDGFSGHAGTVPMDQRRDTIAASAEMIHRIEKDCKAFPLSRENMLVCTVGEFNVFPGASNVIAGYSNFSIDIRCKDDTMREEVVDLVRVSLKDIAARRSVDCNIETKHNAESCQSSPVFTESLRKGIIGAHSFAKRYEEARQVSSSVDPAEAVGGDGKGKEGESSILWEMDEASVPVIASGAGHDALAMSEVTPIGMLFVRCRDGISHSPLEFVEPRDVTIASLSLFHFLVAEALVDRTTSHSNAA</sequence>
<dbReference type="Gene3D" id="3.30.70.360">
    <property type="match status" value="1"/>
</dbReference>
<comment type="similarity">
    <text evidence="2">Belongs to the peptidase M20A family.</text>
</comment>
<dbReference type="GO" id="GO:0006144">
    <property type="term" value="P:purine nucleobase metabolic process"/>
    <property type="evidence" value="ECO:0007669"/>
    <property type="project" value="UniProtKB-KW"/>
</dbReference>
<evidence type="ECO:0000256" key="6">
    <source>
        <dbReference type="ARBA" id="ARBA00022801"/>
    </source>
</evidence>
<gene>
    <name evidence="9" type="ORF">A3770_05p39550</name>
</gene>
<dbReference type="SUPFAM" id="SSF55031">
    <property type="entry name" value="Bacterial exopeptidase dimerisation domain"/>
    <property type="match status" value="1"/>
</dbReference>
<dbReference type="SUPFAM" id="SSF53187">
    <property type="entry name" value="Zn-dependent exopeptidases"/>
    <property type="match status" value="1"/>
</dbReference>
<organism evidence="9 10">
    <name type="scientific">Chloropicon primus</name>
    <dbReference type="NCBI Taxonomy" id="1764295"/>
    <lineage>
        <taxon>Eukaryota</taxon>
        <taxon>Viridiplantae</taxon>
        <taxon>Chlorophyta</taxon>
        <taxon>Chloropicophyceae</taxon>
        <taxon>Chloropicales</taxon>
        <taxon>Chloropicaceae</taxon>
        <taxon>Chloropicon</taxon>
    </lineage>
</organism>
<dbReference type="PANTHER" id="PTHR32494:SF19">
    <property type="entry name" value="ALLANTOATE DEIMINASE-RELATED"/>
    <property type="match status" value="1"/>
</dbReference>
<evidence type="ECO:0000256" key="1">
    <source>
        <dbReference type="ARBA" id="ARBA00001936"/>
    </source>
</evidence>
<dbReference type="Pfam" id="PF01546">
    <property type="entry name" value="Peptidase_M20"/>
    <property type="match status" value="1"/>
</dbReference>
<protein>
    <submittedName>
        <fullName evidence="9">Allantoate deiminase</fullName>
    </submittedName>
</protein>
<dbReference type="GO" id="GO:0046872">
    <property type="term" value="F:metal ion binding"/>
    <property type="evidence" value="ECO:0007669"/>
    <property type="project" value="UniProtKB-KW"/>
</dbReference>
<dbReference type="Gene3D" id="3.40.630.10">
    <property type="entry name" value="Zn peptidases"/>
    <property type="match status" value="2"/>
</dbReference>
<dbReference type="Pfam" id="PF07687">
    <property type="entry name" value="M20_dimer"/>
    <property type="match status" value="1"/>
</dbReference>
<evidence type="ECO:0000256" key="2">
    <source>
        <dbReference type="ARBA" id="ARBA00006247"/>
    </source>
</evidence>
<dbReference type="EMBL" id="CP031038">
    <property type="protein sequence ID" value="QDZ21437.1"/>
    <property type="molecule type" value="Genomic_DNA"/>
</dbReference>
<reference evidence="9 10" key="1">
    <citation type="submission" date="2018-07" db="EMBL/GenBank/DDBJ databases">
        <title>The complete nuclear genome of the prasinophyte Chloropicon primus (CCMP1205).</title>
        <authorList>
            <person name="Pombert J.-F."/>
            <person name="Otis C."/>
            <person name="Turmel M."/>
            <person name="Lemieux C."/>
        </authorList>
    </citation>
    <scope>NUCLEOTIDE SEQUENCE [LARGE SCALE GENOMIC DNA]</scope>
    <source>
        <strain evidence="9 10">CCMP1205</strain>
    </source>
</reference>
<dbReference type="InterPro" id="IPR010158">
    <property type="entry name" value="Amidase_Cbmase"/>
</dbReference>
<dbReference type="OrthoDB" id="4676at2759"/>
<dbReference type="Proteomes" id="UP000316726">
    <property type="component" value="Chromosome 5"/>
</dbReference>
<feature type="domain" description="Peptidase M20 dimerisation" evidence="8">
    <location>
        <begin position="338"/>
        <end position="440"/>
    </location>
</feature>
<proteinExistence type="inferred from homology"/>
<evidence type="ECO:0000313" key="10">
    <source>
        <dbReference type="Proteomes" id="UP000316726"/>
    </source>
</evidence>
<comment type="cofactor">
    <cofactor evidence="1">
        <name>Mn(2+)</name>
        <dbReference type="ChEBI" id="CHEBI:29035"/>
    </cofactor>
</comment>
<keyword evidence="7" id="KW-0464">Manganese</keyword>
<comment type="subunit">
    <text evidence="3">Homodimer.</text>
</comment>
<dbReference type="PANTHER" id="PTHR32494">
    <property type="entry name" value="ALLANTOATE DEIMINASE-RELATED"/>
    <property type="match status" value="1"/>
</dbReference>
<evidence type="ECO:0000256" key="7">
    <source>
        <dbReference type="ARBA" id="ARBA00023211"/>
    </source>
</evidence>
<keyword evidence="5" id="KW-0479">Metal-binding</keyword>
<dbReference type="CDD" id="cd03884">
    <property type="entry name" value="M20_bAS"/>
    <property type="match status" value="1"/>
</dbReference>
<dbReference type="PROSITE" id="PS00758">
    <property type="entry name" value="ARGE_DAPE_CPG2_1"/>
    <property type="match status" value="1"/>
</dbReference>
<evidence type="ECO:0000313" key="9">
    <source>
        <dbReference type="EMBL" id="QDZ21437.1"/>
    </source>
</evidence>
<dbReference type="STRING" id="1764295.A0A5B8MLV7"/>
<dbReference type="InterPro" id="IPR002933">
    <property type="entry name" value="Peptidase_M20"/>
</dbReference>
<dbReference type="AlphaFoldDB" id="A0A5B8MLV7"/>
<evidence type="ECO:0000256" key="5">
    <source>
        <dbReference type="ARBA" id="ARBA00022723"/>
    </source>
</evidence>
<keyword evidence="10" id="KW-1185">Reference proteome</keyword>
<dbReference type="NCBIfam" id="TIGR01879">
    <property type="entry name" value="hydantase"/>
    <property type="match status" value="1"/>
</dbReference>
<accession>A0A5B8MLV7</accession>
<name>A0A5B8MLV7_9CHLO</name>
<dbReference type="InterPro" id="IPR036264">
    <property type="entry name" value="Bact_exopeptidase_dim_dom"/>
</dbReference>
<evidence type="ECO:0000259" key="8">
    <source>
        <dbReference type="Pfam" id="PF07687"/>
    </source>
</evidence>
<dbReference type="InterPro" id="IPR001261">
    <property type="entry name" value="ArgE/DapE_CS"/>
</dbReference>